<feature type="compositionally biased region" description="Low complexity" evidence="1">
    <location>
        <begin position="408"/>
        <end position="432"/>
    </location>
</feature>
<evidence type="ECO:0000313" key="3">
    <source>
        <dbReference type="Proteomes" id="UP000284842"/>
    </source>
</evidence>
<reference evidence="2 3" key="1">
    <citation type="journal article" date="2018" name="Evol. Lett.">
        <title>Horizontal gene cluster transfer increased hallucinogenic mushroom diversity.</title>
        <authorList>
            <person name="Reynolds H.T."/>
            <person name="Vijayakumar V."/>
            <person name="Gluck-Thaler E."/>
            <person name="Korotkin H.B."/>
            <person name="Matheny P.B."/>
            <person name="Slot J.C."/>
        </authorList>
    </citation>
    <scope>NUCLEOTIDE SEQUENCE [LARGE SCALE GENOMIC DNA]</scope>
    <source>
        <strain evidence="2 3">2629</strain>
    </source>
</reference>
<sequence length="501" mass="54819">MEPVNIKPFTKGAYNRAAQSDKNKNRCLIENCSSNRAVKPTNAFSRENTRYEKLMAAIEWHTKLQKFTLNLDTRRNIFMVGASLLALYQQKRWGLVPEESVIDRYFNEAGTEVRPRNEFPEFTVSSSHLFTNPLTHPSIPKDLESITFTFIPLQQMEEVYITHQTDLPDGKRKIDVFFFPYSNFPKVSAAFDPKFAILQIGSILKSMDDEKQTALLTTYPLLAKIRTLFNAWTGPVPQDAENDETYVLPVPEEERYQEDDLFSETSSVGESICTPTRRIWVRPLPETDDEAMDCEEPTTPIRAPKLDKGKGKAVDPPTPTSDDELPVLKADKGKGKAVDKPAPAPAKVAAKTTAPKRAPSAKANAEAGPSKPATAKRAASTKATVEAGPSKPTTTKAKAAAPKEKAAAPKAKAAAPKKAATTKAKAVEETPAPAAQVEGLADAGKRVQPGRGAKKRVAEDEMEDAPVKKKAVRGKAAAKEVENAPPVPVVAPKRATRPRKK</sequence>
<gene>
    <name evidence="2" type="ORF">CVT24_002300</name>
</gene>
<feature type="compositionally biased region" description="Low complexity" evidence="1">
    <location>
        <begin position="345"/>
        <end position="384"/>
    </location>
</feature>
<feature type="region of interest" description="Disordered" evidence="1">
    <location>
        <begin position="289"/>
        <end position="501"/>
    </location>
</feature>
<comment type="caution">
    <text evidence="2">The sequence shown here is derived from an EMBL/GenBank/DDBJ whole genome shotgun (WGS) entry which is preliminary data.</text>
</comment>
<feature type="compositionally biased region" description="Basic and acidic residues" evidence="1">
    <location>
        <begin position="304"/>
        <end position="313"/>
    </location>
</feature>
<name>A0A409YIR8_9AGAR</name>
<protein>
    <submittedName>
        <fullName evidence="2">Uncharacterized protein</fullName>
    </submittedName>
</protein>
<dbReference type="AlphaFoldDB" id="A0A409YIR8"/>
<feature type="compositionally biased region" description="Low complexity" evidence="1">
    <location>
        <begin position="391"/>
        <end position="400"/>
    </location>
</feature>
<dbReference type="InParanoid" id="A0A409YIR8"/>
<keyword evidence="3" id="KW-1185">Reference proteome</keyword>
<organism evidence="2 3">
    <name type="scientific">Panaeolus cyanescens</name>
    <dbReference type="NCBI Taxonomy" id="181874"/>
    <lineage>
        <taxon>Eukaryota</taxon>
        <taxon>Fungi</taxon>
        <taxon>Dikarya</taxon>
        <taxon>Basidiomycota</taxon>
        <taxon>Agaricomycotina</taxon>
        <taxon>Agaricomycetes</taxon>
        <taxon>Agaricomycetidae</taxon>
        <taxon>Agaricales</taxon>
        <taxon>Agaricineae</taxon>
        <taxon>Galeropsidaceae</taxon>
        <taxon>Panaeolus</taxon>
    </lineage>
</organism>
<dbReference type="EMBL" id="NHTK01001135">
    <property type="protein sequence ID" value="PPR02878.1"/>
    <property type="molecule type" value="Genomic_DNA"/>
</dbReference>
<accession>A0A409YIR8</accession>
<dbReference type="OrthoDB" id="3133596at2759"/>
<proteinExistence type="predicted"/>
<feature type="compositionally biased region" description="Basic and acidic residues" evidence="1">
    <location>
        <begin position="329"/>
        <end position="339"/>
    </location>
</feature>
<dbReference type="Proteomes" id="UP000284842">
    <property type="component" value="Unassembled WGS sequence"/>
</dbReference>
<evidence type="ECO:0000313" key="2">
    <source>
        <dbReference type="EMBL" id="PPR02878.1"/>
    </source>
</evidence>
<evidence type="ECO:0000256" key="1">
    <source>
        <dbReference type="SAM" id="MobiDB-lite"/>
    </source>
</evidence>